<evidence type="ECO:0000256" key="3">
    <source>
        <dbReference type="ARBA" id="ARBA00020392"/>
    </source>
</evidence>
<sequence>MRFHYTFQKVVDLKGNEKTQAEWMLSSALGELQAQEKSLDELIIQRNAVMSSLQSAAEQKTPMAKLREMQDYVDYLDKCIARKHSDISRAHTEVQSKQDHLSTKVLDEKVWLKAKDKAQTAFLQNMSLREQNELDEMATVRFAMKSL</sequence>
<keyword evidence="10" id="KW-1006">Bacterial flagellum protein export</keyword>
<proteinExistence type="inferred from homology"/>
<evidence type="ECO:0000313" key="11">
    <source>
        <dbReference type="EMBL" id="NOU77929.1"/>
    </source>
</evidence>
<reference evidence="11 12" key="1">
    <citation type="submission" date="2019-10" db="EMBL/GenBank/DDBJ databases">
        <title>Description of Paenibacillus terricola sp. nov.</title>
        <authorList>
            <person name="Carlier A."/>
            <person name="Qi S."/>
        </authorList>
    </citation>
    <scope>NUCLEOTIDE SEQUENCE [LARGE SCALE GENOMIC DNA]</scope>
    <source>
        <strain evidence="11 12">LMG 31459</strain>
    </source>
</reference>
<organism evidence="11 12">
    <name type="scientific">Paenibacillus phytohabitans</name>
    <dbReference type="NCBI Taxonomy" id="2654978"/>
    <lineage>
        <taxon>Bacteria</taxon>
        <taxon>Bacillati</taxon>
        <taxon>Bacillota</taxon>
        <taxon>Bacilli</taxon>
        <taxon>Bacillales</taxon>
        <taxon>Paenibacillaceae</taxon>
        <taxon>Paenibacillus</taxon>
    </lineage>
</organism>
<keyword evidence="11" id="KW-0969">Cilium</keyword>
<name>A0ABX1YDR2_9BACL</name>
<comment type="similarity">
    <text evidence="2">Belongs to the FliJ family.</text>
</comment>
<keyword evidence="5" id="KW-1003">Cell membrane</keyword>
<evidence type="ECO:0000256" key="1">
    <source>
        <dbReference type="ARBA" id="ARBA00004413"/>
    </source>
</evidence>
<dbReference type="Pfam" id="PF02050">
    <property type="entry name" value="FliJ"/>
    <property type="match status" value="1"/>
</dbReference>
<dbReference type="NCBIfam" id="TIGR02473">
    <property type="entry name" value="flagell_FliJ"/>
    <property type="match status" value="1"/>
</dbReference>
<dbReference type="InterPro" id="IPR012823">
    <property type="entry name" value="Flagell_FliJ"/>
</dbReference>
<keyword evidence="11" id="KW-0282">Flagellum</keyword>
<evidence type="ECO:0000256" key="2">
    <source>
        <dbReference type="ARBA" id="ARBA00010004"/>
    </source>
</evidence>
<evidence type="ECO:0000256" key="9">
    <source>
        <dbReference type="ARBA" id="ARBA00023136"/>
    </source>
</evidence>
<keyword evidence="12" id="KW-1185">Reference proteome</keyword>
<protein>
    <recommendedName>
        <fullName evidence="3">Flagellar FliJ protein</fullName>
    </recommendedName>
</protein>
<keyword evidence="11" id="KW-0966">Cell projection</keyword>
<dbReference type="RefSeq" id="WP_171716092.1">
    <property type="nucleotide sequence ID" value="NZ_WHOB01000016.1"/>
</dbReference>
<evidence type="ECO:0000256" key="8">
    <source>
        <dbReference type="ARBA" id="ARBA00022927"/>
    </source>
</evidence>
<comment type="subcellular location">
    <subcellularLocation>
        <location evidence="1">Cell membrane</location>
        <topology evidence="1">Peripheral membrane protein</topology>
        <orientation evidence="1">Cytoplasmic side</orientation>
    </subcellularLocation>
</comment>
<comment type="caution">
    <text evidence="11">The sequence shown here is derived from an EMBL/GenBank/DDBJ whole genome shotgun (WGS) entry which is preliminary data.</text>
</comment>
<dbReference type="InterPro" id="IPR053716">
    <property type="entry name" value="Flag_assembly_chemotaxis_eff"/>
</dbReference>
<evidence type="ECO:0000313" key="12">
    <source>
        <dbReference type="Proteomes" id="UP000596857"/>
    </source>
</evidence>
<keyword evidence="8" id="KW-0653">Protein transport</keyword>
<evidence type="ECO:0000256" key="10">
    <source>
        <dbReference type="ARBA" id="ARBA00023225"/>
    </source>
</evidence>
<dbReference type="EMBL" id="WHOB01000016">
    <property type="protein sequence ID" value="NOU77929.1"/>
    <property type="molecule type" value="Genomic_DNA"/>
</dbReference>
<gene>
    <name evidence="11" type="primary">fliJ</name>
    <name evidence="11" type="ORF">GC101_03445</name>
</gene>
<evidence type="ECO:0000256" key="5">
    <source>
        <dbReference type="ARBA" id="ARBA00022475"/>
    </source>
</evidence>
<keyword evidence="6" id="KW-0145">Chemotaxis</keyword>
<dbReference type="Gene3D" id="1.10.287.1700">
    <property type="match status" value="1"/>
</dbReference>
<keyword evidence="7" id="KW-1005">Bacterial flagellum biogenesis</keyword>
<evidence type="ECO:0000256" key="4">
    <source>
        <dbReference type="ARBA" id="ARBA00022448"/>
    </source>
</evidence>
<dbReference type="Proteomes" id="UP000596857">
    <property type="component" value="Unassembled WGS sequence"/>
</dbReference>
<accession>A0ABX1YDR2</accession>
<evidence type="ECO:0000256" key="6">
    <source>
        <dbReference type="ARBA" id="ARBA00022500"/>
    </source>
</evidence>
<keyword evidence="9" id="KW-0472">Membrane</keyword>
<evidence type="ECO:0000256" key="7">
    <source>
        <dbReference type="ARBA" id="ARBA00022795"/>
    </source>
</evidence>
<keyword evidence="4" id="KW-0813">Transport</keyword>